<dbReference type="InterPro" id="IPR004111">
    <property type="entry name" value="Repressor_TetR_C"/>
</dbReference>
<dbReference type="STRING" id="35622.SAMN04489764_1707"/>
<dbReference type="Gene3D" id="1.10.10.60">
    <property type="entry name" value="Homeodomain-like"/>
    <property type="match status" value="1"/>
</dbReference>
<dbReference type="Pfam" id="PF00440">
    <property type="entry name" value="TetR_N"/>
    <property type="match status" value="1"/>
</dbReference>
<dbReference type="OrthoDB" id="4427109at2"/>
<sequence>MSYWTRPPRSGRRHRRLTIGDIAAAALDLLAEDGLEKLTLRRLADRLGVAQSSLYAHVDTREEVLDLALDAALAADARIRTAAAEGDLRDLMLAWYDHLVDHPWAAAQVARTTPLGPAYLALADRVCRLLEEAGTGPSEVLSRSYALTSFVLGCATTRVAHTGGGYGDLPRLDETPHLHKAVTAASPSWRSVVEHGLTALLGPP</sequence>
<feature type="domain" description="HTH tetR-type" evidence="5">
    <location>
        <begin position="16"/>
        <end position="76"/>
    </location>
</feature>
<evidence type="ECO:0000313" key="7">
    <source>
        <dbReference type="Proteomes" id="UP000217103"/>
    </source>
</evidence>
<evidence type="ECO:0000313" key="6">
    <source>
        <dbReference type="EMBL" id="SDQ68992.1"/>
    </source>
</evidence>
<protein>
    <submittedName>
        <fullName evidence="6">Tetracyclin repressor, C-terminal all-alpha domain</fullName>
    </submittedName>
</protein>
<dbReference type="RefSeq" id="WP_093258529.1">
    <property type="nucleotide sequence ID" value="NZ_FNKK01000002.1"/>
</dbReference>
<dbReference type="EMBL" id="FNKK01000002">
    <property type="protein sequence ID" value="SDQ68992.1"/>
    <property type="molecule type" value="Genomic_DNA"/>
</dbReference>
<accession>A0A1H1CXR5</accession>
<evidence type="ECO:0000256" key="2">
    <source>
        <dbReference type="ARBA" id="ARBA00023125"/>
    </source>
</evidence>
<dbReference type="InterPro" id="IPR050109">
    <property type="entry name" value="HTH-type_TetR-like_transc_reg"/>
</dbReference>
<dbReference type="PRINTS" id="PR00455">
    <property type="entry name" value="HTHTETR"/>
</dbReference>
<keyword evidence="7" id="KW-1185">Reference proteome</keyword>
<keyword evidence="3" id="KW-0804">Transcription</keyword>
<evidence type="ECO:0000256" key="4">
    <source>
        <dbReference type="PROSITE-ProRule" id="PRU00335"/>
    </source>
</evidence>
<evidence type="ECO:0000256" key="3">
    <source>
        <dbReference type="ARBA" id="ARBA00023163"/>
    </source>
</evidence>
<evidence type="ECO:0000256" key="1">
    <source>
        <dbReference type="ARBA" id="ARBA00023015"/>
    </source>
</evidence>
<dbReference type="GO" id="GO:0045892">
    <property type="term" value="P:negative regulation of DNA-templated transcription"/>
    <property type="evidence" value="ECO:0007669"/>
    <property type="project" value="InterPro"/>
</dbReference>
<organism evidence="6 7">
    <name type="scientific">Thermostaphylospora chromogena</name>
    <dbReference type="NCBI Taxonomy" id="35622"/>
    <lineage>
        <taxon>Bacteria</taxon>
        <taxon>Bacillati</taxon>
        <taxon>Actinomycetota</taxon>
        <taxon>Actinomycetes</taxon>
        <taxon>Streptosporangiales</taxon>
        <taxon>Thermomonosporaceae</taxon>
        <taxon>Thermostaphylospora</taxon>
    </lineage>
</organism>
<dbReference type="PROSITE" id="PS50977">
    <property type="entry name" value="HTH_TETR_2"/>
    <property type="match status" value="1"/>
</dbReference>
<dbReference type="PANTHER" id="PTHR30055">
    <property type="entry name" value="HTH-TYPE TRANSCRIPTIONAL REGULATOR RUTR"/>
    <property type="match status" value="1"/>
</dbReference>
<dbReference type="Gene3D" id="1.10.357.10">
    <property type="entry name" value="Tetracycline Repressor, domain 2"/>
    <property type="match status" value="1"/>
</dbReference>
<dbReference type="GO" id="GO:0000976">
    <property type="term" value="F:transcription cis-regulatory region binding"/>
    <property type="evidence" value="ECO:0007669"/>
    <property type="project" value="TreeGrafter"/>
</dbReference>
<dbReference type="InterPro" id="IPR009057">
    <property type="entry name" value="Homeodomain-like_sf"/>
</dbReference>
<dbReference type="SUPFAM" id="SSF46689">
    <property type="entry name" value="Homeodomain-like"/>
    <property type="match status" value="1"/>
</dbReference>
<feature type="DNA-binding region" description="H-T-H motif" evidence="4">
    <location>
        <begin position="39"/>
        <end position="58"/>
    </location>
</feature>
<name>A0A1H1CXR5_9ACTN</name>
<keyword evidence="1" id="KW-0805">Transcription regulation</keyword>
<dbReference type="SUPFAM" id="SSF48498">
    <property type="entry name" value="Tetracyclin repressor-like, C-terminal domain"/>
    <property type="match status" value="1"/>
</dbReference>
<dbReference type="AlphaFoldDB" id="A0A1H1CXR5"/>
<reference evidence="6 7" key="1">
    <citation type="submission" date="2016-10" db="EMBL/GenBank/DDBJ databases">
        <authorList>
            <person name="de Groot N.N."/>
        </authorList>
    </citation>
    <scope>NUCLEOTIDE SEQUENCE [LARGE SCALE GENOMIC DNA]</scope>
    <source>
        <strain evidence="6 7">DSM 43794</strain>
    </source>
</reference>
<proteinExistence type="predicted"/>
<dbReference type="InterPro" id="IPR036271">
    <property type="entry name" value="Tet_transcr_reg_TetR-rel_C_sf"/>
</dbReference>
<dbReference type="Pfam" id="PF02909">
    <property type="entry name" value="TetR_C_1"/>
    <property type="match status" value="1"/>
</dbReference>
<gene>
    <name evidence="6" type="ORF">SAMN04489764_1707</name>
</gene>
<dbReference type="InterPro" id="IPR001647">
    <property type="entry name" value="HTH_TetR"/>
</dbReference>
<evidence type="ECO:0000259" key="5">
    <source>
        <dbReference type="PROSITE" id="PS50977"/>
    </source>
</evidence>
<dbReference type="PANTHER" id="PTHR30055:SF151">
    <property type="entry name" value="TRANSCRIPTIONAL REGULATORY PROTEIN"/>
    <property type="match status" value="1"/>
</dbReference>
<keyword evidence="2 4" id="KW-0238">DNA-binding</keyword>
<dbReference type="Proteomes" id="UP000217103">
    <property type="component" value="Unassembled WGS sequence"/>
</dbReference>
<dbReference type="GO" id="GO:0003700">
    <property type="term" value="F:DNA-binding transcription factor activity"/>
    <property type="evidence" value="ECO:0007669"/>
    <property type="project" value="TreeGrafter"/>
</dbReference>